<keyword evidence="1" id="KW-0812">Transmembrane</keyword>
<protein>
    <submittedName>
        <fullName evidence="2">Uncharacterized protein</fullName>
    </submittedName>
</protein>
<evidence type="ECO:0000256" key="1">
    <source>
        <dbReference type="SAM" id="Phobius"/>
    </source>
</evidence>
<name>A0A6B0VKN3_9EURY</name>
<feature type="transmembrane region" description="Helical" evidence="1">
    <location>
        <begin position="95"/>
        <end position="118"/>
    </location>
</feature>
<keyword evidence="1" id="KW-1133">Transmembrane helix</keyword>
<organism evidence="2 3">
    <name type="scientific">Natronorubrum halalkaliphilum</name>
    <dbReference type="NCBI Taxonomy" id="2691917"/>
    <lineage>
        <taxon>Archaea</taxon>
        <taxon>Methanobacteriati</taxon>
        <taxon>Methanobacteriota</taxon>
        <taxon>Stenosarchaea group</taxon>
        <taxon>Halobacteria</taxon>
        <taxon>Halobacteriales</taxon>
        <taxon>Natrialbaceae</taxon>
        <taxon>Natronorubrum</taxon>
    </lineage>
</organism>
<gene>
    <name evidence="2" type="ORF">GS429_06235</name>
</gene>
<evidence type="ECO:0000313" key="2">
    <source>
        <dbReference type="EMBL" id="MXV61667.1"/>
    </source>
</evidence>
<sequence>MHQPAQFAPVTLLTETIEAEFEAAIADLIAFLPSLIAAAVIVLLGLFIGSKLQPIVSRTGQRVSLDETVRQTPLESLFPDGPTAVSEGVGLLVKYYVVLIALVTAAHRLGFQFVGAWIESAVAYLPALAAGLAILLVGFLVADYAGTVVRRSEAARDSGFSAVLAGATKAFLYFVVAVIGLETMGVNVTILYTFAEAFALAGGLAVALAVGIAFGWAGKDYVAANLDDWAERSRDAASDSKAAPSDD</sequence>
<feature type="transmembrane region" description="Helical" evidence="1">
    <location>
        <begin position="198"/>
        <end position="217"/>
    </location>
</feature>
<dbReference type="AlphaFoldDB" id="A0A6B0VKN3"/>
<accession>A0A6B0VKN3</accession>
<comment type="caution">
    <text evidence="2">The sequence shown here is derived from an EMBL/GenBank/DDBJ whole genome shotgun (WGS) entry which is preliminary data.</text>
</comment>
<dbReference type="Gene3D" id="1.10.287.1260">
    <property type="match status" value="1"/>
</dbReference>
<dbReference type="InterPro" id="IPR008910">
    <property type="entry name" value="MSC_TM_helix"/>
</dbReference>
<reference evidence="2 3" key="1">
    <citation type="submission" date="2020-01" db="EMBL/GenBank/DDBJ databases">
        <title>Natronorubrum sp. JWXQ-INN 674 isolated from Inner Mongolia Autonomous Region of China.</title>
        <authorList>
            <person name="Xue Q."/>
        </authorList>
    </citation>
    <scope>NUCLEOTIDE SEQUENCE [LARGE SCALE GENOMIC DNA]</scope>
    <source>
        <strain evidence="2 3">JWXQ-INN-674</strain>
    </source>
</reference>
<feature type="transmembrane region" description="Helical" evidence="1">
    <location>
        <begin position="28"/>
        <end position="48"/>
    </location>
</feature>
<dbReference type="OrthoDB" id="268811at2157"/>
<dbReference type="Proteomes" id="UP000434101">
    <property type="component" value="Unassembled WGS sequence"/>
</dbReference>
<dbReference type="Pfam" id="PF05552">
    <property type="entry name" value="MS_channel_1st_1"/>
    <property type="match status" value="2"/>
</dbReference>
<proteinExistence type="predicted"/>
<feature type="transmembrane region" description="Helical" evidence="1">
    <location>
        <begin position="170"/>
        <end position="192"/>
    </location>
</feature>
<evidence type="ECO:0000313" key="3">
    <source>
        <dbReference type="Proteomes" id="UP000434101"/>
    </source>
</evidence>
<feature type="transmembrane region" description="Helical" evidence="1">
    <location>
        <begin position="124"/>
        <end position="149"/>
    </location>
</feature>
<keyword evidence="1" id="KW-0472">Membrane</keyword>
<keyword evidence="3" id="KW-1185">Reference proteome</keyword>
<dbReference type="EMBL" id="WUYX01000023">
    <property type="protein sequence ID" value="MXV61667.1"/>
    <property type="molecule type" value="Genomic_DNA"/>
</dbReference>